<sequence>MEALMRAHTSAPSWTRRGAAWLCDDHHFSLSFDKSKKPDPIHHFIQVPRTESPYPRIFPPATIRGHLLFPKNTKTTSQVLY</sequence>
<gene>
    <name evidence="1" type="ORF">CEXT_794601</name>
</gene>
<evidence type="ECO:0000313" key="2">
    <source>
        <dbReference type="Proteomes" id="UP001054945"/>
    </source>
</evidence>
<organism evidence="1 2">
    <name type="scientific">Caerostris extrusa</name>
    <name type="common">Bark spider</name>
    <name type="synonym">Caerostris bankana</name>
    <dbReference type="NCBI Taxonomy" id="172846"/>
    <lineage>
        <taxon>Eukaryota</taxon>
        <taxon>Metazoa</taxon>
        <taxon>Ecdysozoa</taxon>
        <taxon>Arthropoda</taxon>
        <taxon>Chelicerata</taxon>
        <taxon>Arachnida</taxon>
        <taxon>Araneae</taxon>
        <taxon>Araneomorphae</taxon>
        <taxon>Entelegynae</taxon>
        <taxon>Araneoidea</taxon>
        <taxon>Araneidae</taxon>
        <taxon>Caerostris</taxon>
    </lineage>
</organism>
<accession>A0AAV4Y1H2</accession>
<dbReference type="AlphaFoldDB" id="A0AAV4Y1H2"/>
<dbReference type="Proteomes" id="UP001054945">
    <property type="component" value="Unassembled WGS sequence"/>
</dbReference>
<proteinExistence type="predicted"/>
<dbReference type="EMBL" id="BPLR01001233">
    <property type="protein sequence ID" value="GIZ00978.1"/>
    <property type="molecule type" value="Genomic_DNA"/>
</dbReference>
<protein>
    <submittedName>
        <fullName evidence="1">Uncharacterized protein</fullName>
    </submittedName>
</protein>
<reference evidence="1 2" key="1">
    <citation type="submission" date="2021-06" db="EMBL/GenBank/DDBJ databases">
        <title>Caerostris extrusa draft genome.</title>
        <authorList>
            <person name="Kono N."/>
            <person name="Arakawa K."/>
        </authorList>
    </citation>
    <scope>NUCLEOTIDE SEQUENCE [LARGE SCALE GENOMIC DNA]</scope>
</reference>
<evidence type="ECO:0000313" key="1">
    <source>
        <dbReference type="EMBL" id="GIZ00978.1"/>
    </source>
</evidence>
<name>A0AAV4Y1H2_CAEEX</name>
<comment type="caution">
    <text evidence="1">The sequence shown here is derived from an EMBL/GenBank/DDBJ whole genome shotgun (WGS) entry which is preliminary data.</text>
</comment>
<keyword evidence="2" id="KW-1185">Reference proteome</keyword>